<sequence length="89" mass="9436">MVKLLCAPFRSGSDCAPSNAVDLAKPANPMISTRWVLASALFYNVFSSTCSASSMQFCATSLWGHSGISRTENPIQITGTEPALSVHQA</sequence>
<dbReference type="EMBL" id="OZ020099">
    <property type="protein sequence ID" value="CAK9271381.1"/>
    <property type="molecule type" value="Genomic_DNA"/>
</dbReference>
<gene>
    <name evidence="1" type="ORF">CSSPJE1EN1_LOCUS16859</name>
</gene>
<evidence type="ECO:0000313" key="2">
    <source>
        <dbReference type="Proteomes" id="UP001497444"/>
    </source>
</evidence>
<name>A0ABP0WYV2_9BRYO</name>
<keyword evidence="2" id="KW-1185">Reference proteome</keyword>
<dbReference type="Proteomes" id="UP001497444">
    <property type="component" value="Chromosome 4"/>
</dbReference>
<accession>A0ABP0WYV2</accession>
<reference evidence="1" key="1">
    <citation type="submission" date="2024-02" db="EMBL/GenBank/DDBJ databases">
        <authorList>
            <consortium name="ELIXIR-Norway"/>
            <consortium name="Elixir Norway"/>
        </authorList>
    </citation>
    <scope>NUCLEOTIDE SEQUENCE</scope>
</reference>
<protein>
    <submittedName>
        <fullName evidence="1">Uncharacterized protein</fullName>
    </submittedName>
</protein>
<evidence type="ECO:0000313" key="1">
    <source>
        <dbReference type="EMBL" id="CAK9271381.1"/>
    </source>
</evidence>
<proteinExistence type="predicted"/>
<organism evidence="1 2">
    <name type="scientific">Sphagnum jensenii</name>
    <dbReference type="NCBI Taxonomy" id="128206"/>
    <lineage>
        <taxon>Eukaryota</taxon>
        <taxon>Viridiplantae</taxon>
        <taxon>Streptophyta</taxon>
        <taxon>Embryophyta</taxon>
        <taxon>Bryophyta</taxon>
        <taxon>Sphagnophytina</taxon>
        <taxon>Sphagnopsida</taxon>
        <taxon>Sphagnales</taxon>
        <taxon>Sphagnaceae</taxon>
        <taxon>Sphagnum</taxon>
    </lineage>
</organism>